<dbReference type="EMBL" id="OX596086">
    <property type="protein sequence ID" value="CAM9940172.1"/>
    <property type="molecule type" value="Genomic_DNA"/>
</dbReference>
<evidence type="ECO:0000313" key="2">
    <source>
        <dbReference type="Proteomes" id="UP001162501"/>
    </source>
</evidence>
<organism evidence="1 2">
    <name type="scientific">Rangifer tarandus platyrhynchus</name>
    <name type="common">Svalbard reindeer</name>
    <dbReference type="NCBI Taxonomy" id="3082113"/>
    <lineage>
        <taxon>Eukaryota</taxon>
        <taxon>Metazoa</taxon>
        <taxon>Chordata</taxon>
        <taxon>Craniata</taxon>
        <taxon>Vertebrata</taxon>
        <taxon>Euteleostomi</taxon>
        <taxon>Mammalia</taxon>
        <taxon>Eutheria</taxon>
        <taxon>Laurasiatheria</taxon>
        <taxon>Artiodactyla</taxon>
        <taxon>Ruminantia</taxon>
        <taxon>Pecora</taxon>
        <taxon>Cervidae</taxon>
        <taxon>Odocoileinae</taxon>
        <taxon>Rangifer</taxon>
    </lineage>
</organism>
<evidence type="ECO:0000313" key="1">
    <source>
        <dbReference type="EMBL" id="CAM9940172.1"/>
    </source>
</evidence>
<feature type="non-terminal residue" evidence="1">
    <location>
        <position position="1"/>
    </location>
</feature>
<name>A0AC59YRX4_RANTA</name>
<reference evidence="1" key="2">
    <citation type="submission" date="2025-03" db="EMBL/GenBank/DDBJ databases">
        <authorList>
            <consortium name="ELIXIR-Norway"/>
            <consortium name="Elixir Norway"/>
        </authorList>
    </citation>
    <scope>NUCLEOTIDE SEQUENCE</scope>
</reference>
<dbReference type="Proteomes" id="UP001162501">
    <property type="component" value="Chromosome 2"/>
</dbReference>
<reference evidence="1" key="1">
    <citation type="submission" date="2023-05" db="EMBL/GenBank/DDBJ databases">
        <authorList>
            <consortium name="ELIXIR-Norway"/>
        </authorList>
    </citation>
    <scope>NUCLEOTIDE SEQUENCE</scope>
</reference>
<feature type="non-terminal residue" evidence="1">
    <location>
        <position position="130"/>
    </location>
</feature>
<sequence length="130" mass="14432">MVLTVKETQEIEQRAGYMVRGARVSAGGNSLSSPGGRQESGLRTDPLVLPPERSPFVHLRCLSAALHRQHVSDRSASRVDGSPQAESVSYGYHDFLYEAPREKLPSSQSIDLHLQRDRCGRLEMKSSLEQ</sequence>
<gene>
    <name evidence="1" type="ORF">MRATA1EN22A_LOCUS9671</name>
</gene>
<proteinExistence type="predicted"/>
<accession>A0AC59YRX4</accession>
<protein>
    <submittedName>
        <fullName evidence="1">Uncharacterized protein</fullName>
    </submittedName>
</protein>